<name>A0ABC9SQK9_BACCE</name>
<dbReference type="AlphaFoldDB" id="A0ABC9SQK9"/>
<dbReference type="EMBL" id="AHCJ01000083">
    <property type="protein sequence ID" value="EOQ57857.1"/>
    <property type="molecule type" value="Genomic_DNA"/>
</dbReference>
<dbReference type="Proteomes" id="UP000014060">
    <property type="component" value="Unassembled WGS sequence"/>
</dbReference>
<evidence type="ECO:0000313" key="2">
    <source>
        <dbReference type="Proteomes" id="UP000014060"/>
    </source>
</evidence>
<evidence type="ECO:0000313" key="1">
    <source>
        <dbReference type="EMBL" id="EOQ57857.1"/>
    </source>
</evidence>
<reference evidence="1 2" key="1">
    <citation type="submission" date="2013-01" db="EMBL/GenBank/DDBJ databases">
        <title>The Genome Sequence of Bacillus cereus TIAC219.</title>
        <authorList>
            <consortium name="The Broad Institute Genome Sequencing Platform"/>
            <consortium name="The Broad Institute Genome Sequencing Center for Infectious Disease"/>
            <person name="Feldgarden M."/>
            <person name="Van der Auwera G.A."/>
            <person name="Mahillon J."/>
            <person name="Duprez V."/>
            <person name="Timmery S."/>
            <person name="Mattelet C."/>
            <person name="Dierick K."/>
            <person name="Sun M."/>
            <person name="Yu Z."/>
            <person name="Zhu L."/>
            <person name="Hu X."/>
            <person name="Shank E.B."/>
            <person name="Swiecicka I."/>
            <person name="Hansen B.M."/>
            <person name="Andrup L."/>
            <person name="Walker B."/>
            <person name="Young S.K."/>
            <person name="Zeng Q."/>
            <person name="Gargeya S."/>
            <person name="Fitzgerald M."/>
            <person name="Haas B."/>
            <person name="Abouelleil A."/>
            <person name="Alvarado L."/>
            <person name="Arachchi H.M."/>
            <person name="Berlin A.M."/>
            <person name="Chapman S.B."/>
            <person name="Dewar J."/>
            <person name="Goldberg J."/>
            <person name="Griggs A."/>
            <person name="Gujja S."/>
            <person name="Hansen M."/>
            <person name="Howarth C."/>
            <person name="Imamovic A."/>
            <person name="Larimer J."/>
            <person name="McCowan C."/>
            <person name="Murphy C."/>
            <person name="Neiman D."/>
            <person name="Pearson M."/>
            <person name="Priest M."/>
            <person name="Roberts A."/>
            <person name="Saif S."/>
            <person name="Shea T."/>
            <person name="Sisk P."/>
            <person name="Sykes S."/>
            <person name="Wortman J."/>
            <person name="Nusbaum C."/>
            <person name="Birren B."/>
        </authorList>
    </citation>
    <scope>NUCLEOTIDE SEQUENCE [LARGE SCALE GENOMIC DNA]</scope>
    <source>
        <strain evidence="1 2">TIAC219</strain>
    </source>
</reference>
<organism evidence="1 2">
    <name type="scientific">Bacillus cereus TIAC219</name>
    <dbReference type="NCBI Taxonomy" id="718222"/>
    <lineage>
        <taxon>Bacteria</taxon>
        <taxon>Bacillati</taxon>
        <taxon>Bacillota</taxon>
        <taxon>Bacilli</taxon>
        <taxon>Bacillales</taxon>
        <taxon>Bacillaceae</taxon>
        <taxon>Bacillus</taxon>
        <taxon>Bacillus cereus group</taxon>
    </lineage>
</organism>
<dbReference type="RefSeq" id="WP_002084166.1">
    <property type="nucleotide sequence ID" value="NZ_KB976014.1"/>
</dbReference>
<sequence>MSKVRTFTLQLVGDVSAGRLEDALYVGLERNEEEWKTFSIKEVGEDEKNDQ</sequence>
<comment type="caution">
    <text evidence="1">The sequence shown here is derived from an EMBL/GenBank/DDBJ whole genome shotgun (WGS) entry which is preliminary data.</text>
</comment>
<gene>
    <name evidence="1" type="ORF">IAY_06229</name>
</gene>
<accession>A0ABC9SQK9</accession>
<proteinExistence type="predicted"/>
<protein>
    <submittedName>
        <fullName evidence="1">Uncharacterized protein</fullName>
    </submittedName>
</protein>